<dbReference type="InterPro" id="IPR008949">
    <property type="entry name" value="Isoprenoid_synthase_dom_sf"/>
</dbReference>
<sequence length="364" mass="39398">MSLPHQHLTRQQAEIRIREVFPLVRQYLGDLLSEYRGQHEALHSALQSLLAHGRQSPQEFSLPLLVHAAISGAPEPAVPVAGVHALWWRSANVLDDFVDGAAGRPPLYGVGRGVAMMAALEGGYALPLRALEVAQWPPPLRRRLAADFLDGWTRATDGQIGDILSRPREAGTDEVLDVYRKKSGSVYGMACTMAARLAHAAGDGAEGAAGARDARERERSVAAWGEFGQIMGLLAQFRNDHDDLCDGPGEDLRNGTATYLLVHLLRTAPAAVRDRALTLLEQAATAESRRRELADLMCAADIVRPYNQLLTELSGRAHALLEELAPASPFAGCLRARVDAETRLLEPVDRIAGHAEAPYMAAGI</sequence>
<evidence type="ECO:0000313" key="2">
    <source>
        <dbReference type="Proteomes" id="UP001519064"/>
    </source>
</evidence>
<gene>
    <name evidence="1" type="ORF">ITI46_28445</name>
</gene>
<comment type="caution">
    <text evidence="1">The sequence shown here is derived from an EMBL/GenBank/DDBJ whole genome shotgun (WGS) entry which is preliminary data.</text>
</comment>
<protein>
    <submittedName>
        <fullName evidence="1">Polyprenyl synthetase family protein</fullName>
    </submittedName>
</protein>
<dbReference type="Proteomes" id="UP001519064">
    <property type="component" value="Unassembled WGS sequence"/>
</dbReference>
<dbReference type="Gene3D" id="1.10.600.10">
    <property type="entry name" value="Farnesyl Diphosphate Synthase"/>
    <property type="match status" value="1"/>
</dbReference>
<reference evidence="1 2" key="1">
    <citation type="submission" date="2020-11" db="EMBL/GenBank/DDBJ databases">
        <title>Streptomyces spirodelae sp. nov., isolated from duckweed.</title>
        <authorList>
            <person name="Saimee Y."/>
            <person name="Duangmal K."/>
        </authorList>
    </citation>
    <scope>NUCLEOTIDE SEQUENCE [LARGE SCALE GENOMIC DNA]</scope>
    <source>
        <strain evidence="1 2">S16-07</strain>
    </source>
</reference>
<name>A0ABS3XJR4_9ACTN</name>
<proteinExistence type="predicted"/>
<organism evidence="1 2">
    <name type="scientific">Streptomyces oryzae</name>
    <dbReference type="NCBI Taxonomy" id="1434886"/>
    <lineage>
        <taxon>Bacteria</taxon>
        <taxon>Bacillati</taxon>
        <taxon>Actinomycetota</taxon>
        <taxon>Actinomycetes</taxon>
        <taxon>Kitasatosporales</taxon>
        <taxon>Streptomycetaceae</taxon>
        <taxon>Streptomyces</taxon>
    </lineage>
</organism>
<accession>A0ABS3XJR4</accession>
<dbReference type="EMBL" id="JADKMA010000198">
    <property type="protein sequence ID" value="MBO8195549.1"/>
    <property type="molecule type" value="Genomic_DNA"/>
</dbReference>
<keyword evidence="2" id="KW-1185">Reference proteome</keyword>
<dbReference type="SUPFAM" id="SSF48576">
    <property type="entry name" value="Terpenoid synthases"/>
    <property type="match status" value="1"/>
</dbReference>
<evidence type="ECO:0000313" key="1">
    <source>
        <dbReference type="EMBL" id="MBO8195549.1"/>
    </source>
</evidence>